<dbReference type="Pfam" id="PF12503">
    <property type="entry name" value="CMV_1a_C"/>
    <property type="match status" value="1"/>
</dbReference>
<keyword evidence="7" id="KW-0378">Hydrolase</keyword>
<feature type="domain" description="Alphavirus-like MT" evidence="14">
    <location>
        <begin position="67"/>
        <end position="255"/>
    </location>
</feature>
<dbReference type="GO" id="GO:0032259">
    <property type="term" value="P:methylation"/>
    <property type="evidence" value="ECO:0007669"/>
    <property type="project" value="UniProtKB-KW"/>
</dbReference>
<dbReference type="Gene3D" id="3.40.50.300">
    <property type="entry name" value="P-loop containing nucleotide triphosphate hydrolases"/>
    <property type="match status" value="2"/>
</dbReference>
<dbReference type="InterPro" id="IPR027351">
    <property type="entry name" value="(+)RNA_virus_helicase_core_dom"/>
</dbReference>
<evidence type="ECO:0000256" key="1">
    <source>
        <dbReference type="ARBA" id="ARBA00004291"/>
    </source>
</evidence>
<evidence type="ECO:0000256" key="2">
    <source>
        <dbReference type="ARBA" id="ARBA00010328"/>
    </source>
</evidence>
<protein>
    <recommendedName>
        <fullName evidence="3">Replication protein 1a</fullName>
    </recommendedName>
</protein>
<dbReference type="InterPro" id="IPR022184">
    <property type="entry name" value="CMV_1a_C"/>
</dbReference>
<keyword evidence="10" id="KW-1043">Host membrane</keyword>
<keyword evidence="11" id="KW-0472">Membrane</keyword>
<dbReference type="GO" id="GO:0044167">
    <property type="term" value="C:host cell endoplasmic reticulum membrane"/>
    <property type="evidence" value="ECO:0007669"/>
    <property type="project" value="UniProtKB-SubCell"/>
</dbReference>
<evidence type="ECO:0000256" key="8">
    <source>
        <dbReference type="ARBA" id="ARBA00022806"/>
    </source>
</evidence>
<evidence type="ECO:0000259" key="13">
    <source>
        <dbReference type="PROSITE" id="PS51657"/>
    </source>
</evidence>
<keyword evidence="4" id="KW-0489">Methyltransferase</keyword>
<dbReference type="GO" id="GO:0016556">
    <property type="term" value="P:mRNA modification"/>
    <property type="evidence" value="ECO:0007669"/>
    <property type="project" value="InterPro"/>
</dbReference>
<dbReference type="PROSITE" id="PS51657">
    <property type="entry name" value="PSRV_HELICASE"/>
    <property type="match status" value="1"/>
</dbReference>
<evidence type="ECO:0000256" key="7">
    <source>
        <dbReference type="ARBA" id="ARBA00022801"/>
    </source>
</evidence>
<keyword evidence="5" id="KW-0808">Transferase</keyword>
<feature type="domain" description="(+)RNA virus helicase C-terminal" evidence="13">
    <location>
        <begin position="642"/>
        <end position="948"/>
    </location>
</feature>
<evidence type="ECO:0000256" key="5">
    <source>
        <dbReference type="ARBA" id="ARBA00022679"/>
    </source>
</evidence>
<dbReference type="EMBL" id="MT153868">
    <property type="protein sequence ID" value="QLJ11276.1"/>
    <property type="molecule type" value="Genomic_RNA"/>
</dbReference>
<dbReference type="GO" id="GO:0006396">
    <property type="term" value="P:RNA processing"/>
    <property type="evidence" value="ECO:0007669"/>
    <property type="project" value="InterPro"/>
</dbReference>
<dbReference type="PROSITE" id="PS51743">
    <property type="entry name" value="ALPHAVIRUS_MT"/>
    <property type="match status" value="1"/>
</dbReference>
<evidence type="ECO:0000256" key="3">
    <source>
        <dbReference type="ARBA" id="ARBA00020856"/>
    </source>
</evidence>
<evidence type="ECO:0000256" key="4">
    <source>
        <dbReference type="ARBA" id="ARBA00022603"/>
    </source>
</evidence>
<accession>A0A7D5ZWM1</accession>
<dbReference type="GO" id="GO:0016817">
    <property type="term" value="F:hydrolase activity, acting on acid anhydrides"/>
    <property type="evidence" value="ECO:0007669"/>
    <property type="project" value="InterPro"/>
</dbReference>
<keyword evidence="8" id="KW-0347">Helicase</keyword>
<dbReference type="InterPro" id="IPR002588">
    <property type="entry name" value="Alphavirus-like_MT_dom"/>
</dbReference>
<evidence type="ECO:0000256" key="10">
    <source>
        <dbReference type="ARBA" id="ARBA00022870"/>
    </source>
</evidence>
<dbReference type="GO" id="GO:0004386">
    <property type="term" value="F:helicase activity"/>
    <property type="evidence" value="ECO:0007669"/>
    <property type="project" value="UniProtKB-KW"/>
</dbReference>
<evidence type="ECO:0000313" key="15">
    <source>
        <dbReference type="EMBL" id="QLJ11276.1"/>
    </source>
</evidence>
<dbReference type="InterPro" id="IPR027417">
    <property type="entry name" value="P-loop_NTPase"/>
</dbReference>
<keyword evidence="12" id="KW-1038">Host endoplasmic reticulum</keyword>
<dbReference type="Pfam" id="PF01443">
    <property type="entry name" value="Viral_helicase1"/>
    <property type="match status" value="1"/>
</dbReference>
<reference evidence="15" key="1">
    <citation type="journal article" date="2020" name="Plants (Basel)">
        <title>High-Throughput Sequencing Facilitates Discovery of New Plant Viruses in Poland.</title>
        <authorList>
            <person name="Minicka J."/>
            <person name="Zarzynska-Nowak A."/>
            <person name="Budzynska D."/>
            <person name="Borodynko-Filas N."/>
            <person name="Hasiow-Jaroszewska B."/>
        </authorList>
    </citation>
    <scope>NUCLEOTIDE SEQUENCE</scope>
    <source>
        <strain evidence="15">MYFV-2018/1</strain>
    </source>
</reference>
<name>A0A7D5ZWM1_9BROM</name>
<evidence type="ECO:0000256" key="6">
    <source>
        <dbReference type="ARBA" id="ARBA00022741"/>
    </source>
</evidence>
<evidence type="ECO:0000259" key="14">
    <source>
        <dbReference type="PROSITE" id="PS51743"/>
    </source>
</evidence>
<evidence type="ECO:0000256" key="11">
    <source>
        <dbReference type="ARBA" id="ARBA00023136"/>
    </source>
</evidence>
<dbReference type="SUPFAM" id="SSF52540">
    <property type="entry name" value="P-loop containing nucleoside triphosphate hydrolases"/>
    <property type="match status" value="1"/>
</dbReference>
<sequence>MDLLNLIAERGAKSHGVEMVVDDQATKQVLEQVEHLKRSKRITVRNKLSPQEADAFRARYGGAYELKLTQEYEAPHSLAGALRIAEHYDCLGQFPLEDPVIDFGGSWWHHYSREDFRVHSCCPILGVRDAARHEERLCRMRKLLEVKDFSQAPDFCLKKAEDCKVQADWAICIHGGYDMGFKNLCKAMNSHGVRILRGTIMFDGAMLFDRQGTIPLLNCRWMREGSGSSEVIKFDFVNESTLSYVHNWRNLGSFLTESVCCVGSTTYLLEREVLRCGIMSYKIIATNVRCPPETLRHCVWFENISQYVSVNVPDDWSFANWKLVRVAISTVREVEEIAFRCFKENKDWAENMKAVASVLSAKSSTVIINGQAIMAGERIDILDYHLVAFSLTMNLYQKYERLRDYHDELEWKGWFNHFKSRLWKGGKGVDGVGFIRGYLADKFPRLKLNTYMDTLMFITKISDVKEFECDSVPVSRLRSFFCDENDAYERAVEEFLDSQDKKSRKVVVRKQEDEFVDASEDLETSGPVVVDVKEEPKAPTTNENLDPKVVARGGAISEFTEYCDRQHLNTTSNLHQLWTLMGCKGDQVHNKSVVDTYHRTDDLVNVHFPSGRWMYPHEYEYVVGYNDDGLSAKFDNELYVVDKTCIVSNQQKLAEACRGLSVPTCPVYMCDGVAGCGKTTAIKNTFQFERDVVVTANRKSADDVRAAIFPENPNNEVATRYIRTADSAIMHGLPKCKRVLIDEAGLMHYGQLLAVAAISGCDEVVAFGDTEQISFKSRDVTFRMKHNTINYDSRELVKTTYRCPQDVVDAVKLLKRKCGNRGSKYNDWVSKSTVRKSLYKRSISSPTQINIEVNKFYLTMTQSDKAALQTRAKDFSLSKDWIENNIKTVHEAQGISVDNVVLVRLKSTKCDLFKHEEYCLVAMTRHKRSFEYCYNGKLSGDLIDACVS</sequence>
<evidence type="ECO:0000256" key="12">
    <source>
        <dbReference type="ARBA" id="ARBA00023184"/>
    </source>
</evidence>
<organism evidence="15">
    <name type="scientific">Melandrium yellow fleck virus</name>
    <dbReference type="NCBI Taxonomy" id="545259"/>
    <lineage>
        <taxon>Viruses</taxon>
        <taxon>Riboviria</taxon>
        <taxon>Orthornavirae</taxon>
        <taxon>Kitrinoviricota</taxon>
        <taxon>Alsuviricetes</taxon>
        <taxon>Martellivirales</taxon>
        <taxon>Bromoviridae</taxon>
        <taxon>Bromovirus</taxon>
        <taxon>Bromovirus MYFV</taxon>
    </lineage>
</organism>
<dbReference type="Pfam" id="PF01660">
    <property type="entry name" value="Vmethyltransf"/>
    <property type="match status" value="1"/>
</dbReference>
<dbReference type="GO" id="GO:0008174">
    <property type="term" value="F:mRNA methyltransferase activity"/>
    <property type="evidence" value="ECO:0007669"/>
    <property type="project" value="UniProtKB-UniRule"/>
</dbReference>
<dbReference type="GO" id="GO:0003723">
    <property type="term" value="F:RNA binding"/>
    <property type="evidence" value="ECO:0007669"/>
    <property type="project" value="InterPro"/>
</dbReference>
<comment type="subcellular location">
    <subcellularLocation>
        <location evidence="1">Host endoplasmic reticulum membrane</location>
        <topology evidence="1">Peripheral membrane protein</topology>
    </subcellularLocation>
</comment>
<dbReference type="GO" id="GO:0005524">
    <property type="term" value="F:ATP binding"/>
    <property type="evidence" value="ECO:0007669"/>
    <property type="project" value="UniProtKB-KW"/>
</dbReference>
<keyword evidence="9" id="KW-0067">ATP-binding</keyword>
<proteinExistence type="inferred from homology"/>
<comment type="similarity">
    <text evidence="2">Belongs to the bromoviridae replication protein 1a family.</text>
</comment>
<keyword evidence="6" id="KW-0547">Nucleotide-binding</keyword>
<evidence type="ECO:0000256" key="9">
    <source>
        <dbReference type="ARBA" id="ARBA00022840"/>
    </source>
</evidence>